<dbReference type="InterPro" id="IPR037383">
    <property type="entry name" value="CCDC87"/>
</dbReference>
<dbReference type="PANTHER" id="PTHR16078:SF1">
    <property type="entry name" value="COILED-COIL DOMAIN-CONTAINING PROTEIN 87"/>
    <property type="match status" value="1"/>
</dbReference>
<feature type="compositionally biased region" description="Basic and acidic residues" evidence="1">
    <location>
        <begin position="459"/>
        <end position="477"/>
    </location>
</feature>
<dbReference type="EMBL" id="CAWYQH010000141">
    <property type="protein sequence ID" value="CAK8694834.1"/>
    <property type="molecule type" value="Genomic_DNA"/>
</dbReference>
<feature type="region of interest" description="Disordered" evidence="1">
    <location>
        <begin position="459"/>
        <end position="484"/>
    </location>
</feature>
<organism evidence="2 3">
    <name type="scientific">Clavelina lepadiformis</name>
    <name type="common">Light-bulb sea squirt</name>
    <name type="synonym">Ascidia lepadiformis</name>
    <dbReference type="NCBI Taxonomy" id="159417"/>
    <lineage>
        <taxon>Eukaryota</taxon>
        <taxon>Metazoa</taxon>
        <taxon>Chordata</taxon>
        <taxon>Tunicata</taxon>
        <taxon>Ascidiacea</taxon>
        <taxon>Aplousobranchia</taxon>
        <taxon>Clavelinidae</taxon>
        <taxon>Clavelina</taxon>
    </lineage>
</organism>
<evidence type="ECO:0000256" key="1">
    <source>
        <dbReference type="SAM" id="MobiDB-lite"/>
    </source>
</evidence>
<accession>A0ABP0GVL7</accession>
<sequence length="1028" mass="117469">MAKTGDPLSNLSHYHENNLYNVQKSRGMYDLDLVFDTKLDEQKKCLSNLSFLSLLNNPQTDDDPADERKDSDEMERPVTPINDTIRAVPKTFSILCKHVRRRINPRPYWTHISVEDQRSLGAVILGEVNGIWSVFRQQVADPFLTHRQNKELQRRITVHIVTVCEQLFLYHCNRIKVLNARGVFSEAANLSRIRGQLALDAGKYLNLLAVRRHIIADLKKMPEEDSLNLIGKKDPVSPVVPKSPRHLSFRALIATSRPKLNTQSDFSIVQEIKDMKGQMPALDIGKVYQLLPKPSYVETEDDEQFIEDEYDPVDPIYIPKEQPTFREMKKWPSEPLLPTGGIFDSFKDRDDAETPFAQSRLQSTPKAVPSAMYEVHSAREVSSAPQSALLGGYRKTTKPEKNIVSLDPKEDLANLIKMQLKGDEDKDYVEEKDIPPLIQAISRREAQEEKMKELKKYESELDERKRLHDEEENKPLPDPKFPQPPVVQVKVPGHANPLGQKSLTIRTSDIHIPDKVDLPAVSLEMHGPLYNDLIGEISPATVKELDANLFQGEELKEVYDEIMKTVRDDHLHFDNDATVVKPAENIDLNRIFSSSTLTRPQSQQIINPDLRKLGQQPPWAGEPQDTWEKGICPVVSAATSGSRSNQLGPRTLHAQAAEKTSRVYASWLAWWKATLNTDDYFKYLSTKETDFLSVLYHFYNSEASESDTDSTSKSARLESERKQEAKLAEIKAKKEHYVRGLWNVNTVMVGGLGRYPDLEEYDQPNAANIPSLDEEIDLEMPETSRPLSPESIQLPQVNLAERSSSRAVSFSAKSPHEKATTISTEAKTPAPLSVQARLESVWKRLKMSSSQKLDAALKYSSDEYMPLLEESVTAWEKVAELILKREKLLHELEMFERDASDPHRFFFKGPKGSSVSRLQEAKTRACLYHKLEALEKQISPLLQSIYSLYNDIIAFEGRPYHEKMSLDKVEMLYWLQQERRCRRLYEQGQPEQLMQFMRDNHITVTKTTANTYTSNQIRIPVKAVTMKQ</sequence>
<comment type="caution">
    <text evidence="2">The sequence shown here is derived from an EMBL/GenBank/DDBJ whole genome shotgun (WGS) entry which is preliminary data.</text>
</comment>
<evidence type="ECO:0008006" key="4">
    <source>
        <dbReference type="Google" id="ProtNLM"/>
    </source>
</evidence>
<dbReference type="Gene3D" id="1.20.58.1520">
    <property type="match status" value="1"/>
</dbReference>
<gene>
    <name evidence="2" type="ORF">CVLEPA_LOCUS28162</name>
</gene>
<proteinExistence type="predicted"/>
<dbReference type="Proteomes" id="UP001642483">
    <property type="component" value="Unassembled WGS sequence"/>
</dbReference>
<keyword evidence="3" id="KW-1185">Reference proteome</keyword>
<evidence type="ECO:0000313" key="3">
    <source>
        <dbReference type="Proteomes" id="UP001642483"/>
    </source>
</evidence>
<reference evidence="2 3" key="1">
    <citation type="submission" date="2024-02" db="EMBL/GenBank/DDBJ databases">
        <authorList>
            <person name="Daric V."/>
            <person name="Darras S."/>
        </authorList>
    </citation>
    <scope>NUCLEOTIDE SEQUENCE [LARGE SCALE GENOMIC DNA]</scope>
</reference>
<name>A0ABP0GVL7_CLALP</name>
<dbReference type="PANTHER" id="PTHR16078">
    <property type="entry name" value="COILED-COIL DOMAIN-CONTAINING PROTEIN 87"/>
    <property type="match status" value="1"/>
</dbReference>
<feature type="region of interest" description="Disordered" evidence="1">
    <location>
        <begin position="57"/>
        <end position="76"/>
    </location>
</feature>
<evidence type="ECO:0000313" key="2">
    <source>
        <dbReference type="EMBL" id="CAK8694834.1"/>
    </source>
</evidence>
<protein>
    <recommendedName>
        <fullName evidence="4">Coiled-coil domain-containing protein 87</fullName>
    </recommendedName>
</protein>
<feature type="compositionally biased region" description="Basic and acidic residues" evidence="1">
    <location>
        <begin position="66"/>
        <end position="76"/>
    </location>
</feature>